<reference evidence="2 3" key="1">
    <citation type="submission" date="2018-08" db="EMBL/GenBank/DDBJ databases">
        <title>Genome sequencing of Agrobacterium vitis strain ICMP 10754.</title>
        <authorList>
            <person name="Visnovsky S.B."/>
            <person name="Pitman A.R."/>
        </authorList>
    </citation>
    <scope>NUCLEOTIDE SEQUENCE [LARGE SCALE GENOMIC DNA]</scope>
    <source>
        <strain evidence="2 3">ICMP 10754</strain>
    </source>
</reference>
<sequence>MSAMPLEHPVPVKASSRVLCHSVARVTEEIFVVFQSPALMHAGRRRQRCQIRQIAMYLCHVVLSLPQQEIARAFGYDRSTVSHACHVIEDRRENAALDQFLGVLERVVAVLSTVARDGRDA</sequence>
<dbReference type="SMART" id="SM00760">
    <property type="entry name" value="Bac_DnaA_C"/>
    <property type="match status" value="1"/>
</dbReference>
<comment type="caution">
    <text evidence="2">The sequence shown here is derived from an EMBL/GenBank/DDBJ whole genome shotgun (WGS) entry which is preliminary data.</text>
</comment>
<dbReference type="Pfam" id="PF08299">
    <property type="entry name" value="Bac_DnaA_C"/>
    <property type="match status" value="1"/>
</dbReference>
<dbReference type="AlphaFoldDB" id="A0A368P0F4"/>
<dbReference type="EMBL" id="QUSG01000001">
    <property type="protein sequence ID" value="KAA3532116.1"/>
    <property type="molecule type" value="Genomic_DNA"/>
</dbReference>
<evidence type="ECO:0000313" key="3">
    <source>
        <dbReference type="Proteomes" id="UP000436911"/>
    </source>
</evidence>
<dbReference type="Gene3D" id="1.10.1750.10">
    <property type="match status" value="1"/>
</dbReference>
<dbReference type="InterPro" id="IPR010921">
    <property type="entry name" value="Trp_repressor/repl_initiator"/>
</dbReference>
<evidence type="ECO:0000313" key="2">
    <source>
        <dbReference type="EMBL" id="KAA3532116.1"/>
    </source>
</evidence>
<gene>
    <name evidence="2" type="ORF">DXT89_01810</name>
</gene>
<dbReference type="GO" id="GO:0005524">
    <property type="term" value="F:ATP binding"/>
    <property type="evidence" value="ECO:0007669"/>
    <property type="project" value="InterPro"/>
</dbReference>
<evidence type="ECO:0000259" key="1">
    <source>
        <dbReference type="SMART" id="SM00760"/>
    </source>
</evidence>
<feature type="domain" description="Chromosomal replication initiator DnaA C-terminal" evidence="1">
    <location>
        <begin position="22"/>
        <end position="88"/>
    </location>
</feature>
<dbReference type="GO" id="GO:0043565">
    <property type="term" value="F:sequence-specific DNA binding"/>
    <property type="evidence" value="ECO:0007669"/>
    <property type="project" value="InterPro"/>
</dbReference>
<dbReference type="SUPFAM" id="SSF48295">
    <property type="entry name" value="TrpR-like"/>
    <property type="match status" value="1"/>
</dbReference>
<dbReference type="RefSeq" id="WP_060718945.1">
    <property type="nucleotide sequence ID" value="NZ_CP055265.1"/>
</dbReference>
<dbReference type="GO" id="GO:0006270">
    <property type="term" value="P:DNA replication initiation"/>
    <property type="evidence" value="ECO:0007669"/>
    <property type="project" value="InterPro"/>
</dbReference>
<protein>
    <submittedName>
        <fullName evidence="2">Transposase</fullName>
    </submittedName>
</protein>
<dbReference type="GO" id="GO:0006275">
    <property type="term" value="P:regulation of DNA replication"/>
    <property type="evidence" value="ECO:0007669"/>
    <property type="project" value="InterPro"/>
</dbReference>
<accession>A0A368P0F4</accession>
<dbReference type="GeneID" id="60682009"/>
<dbReference type="InterPro" id="IPR013159">
    <property type="entry name" value="DnaA_C"/>
</dbReference>
<dbReference type="CDD" id="cd06571">
    <property type="entry name" value="Bac_DnaA_C"/>
    <property type="match status" value="1"/>
</dbReference>
<name>A0A368P0F4_AGRVI</name>
<organism evidence="2 3">
    <name type="scientific">Agrobacterium vitis</name>
    <name type="common">Rhizobium vitis</name>
    <dbReference type="NCBI Taxonomy" id="373"/>
    <lineage>
        <taxon>Bacteria</taxon>
        <taxon>Pseudomonadati</taxon>
        <taxon>Pseudomonadota</taxon>
        <taxon>Alphaproteobacteria</taxon>
        <taxon>Hyphomicrobiales</taxon>
        <taxon>Rhizobiaceae</taxon>
        <taxon>Rhizobium/Agrobacterium group</taxon>
        <taxon>Agrobacterium</taxon>
    </lineage>
</organism>
<dbReference type="Proteomes" id="UP000436911">
    <property type="component" value="Unassembled WGS sequence"/>
</dbReference>
<dbReference type="OrthoDB" id="8480222at2"/>
<proteinExistence type="predicted"/>